<accession>A0AAV3RYM8</accession>
<dbReference type="EMBL" id="BAABME010013236">
    <property type="protein sequence ID" value="GAA0185950.1"/>
    <property type="molecule type" value="Genomic_DNA"/>
</dbReference>
<sequence>MKNLFRTLPKKEYNFELQKLEFNNCFKGLTPYTLDLHVIAYMLKQCQQVPKCFFFIRIPRLRDALKVHFDLDNNWSTPLMVPICHSLAKLQHDHYERYMPSVEDIIDNLSNDDIEWKPYNGLQVRTLLVPIFCNNNVVHHRPHLVPNQFSCLDGCDLSKLLWKEKKIKIKQFKGVEEQNFDKHYKKELDQWNSQKLVTDFLPGHFADAGGSGANEAEQPASTPTHPEEGKKKIHTMIMGFRDEVVENVRVAGFSAVGQQEQSQPIVKNVEPKGGNVTKVYTRMCIRKRRTGIPPVSQVELEDGQHPRGSELDPVQPLPTDIQEVEVCEDDTTLASFLQTITGSSTKRNKYQRGNGGLLRPKPAPVNRLSPSGKKHKKPKK</sequence>
<name>A0AAV3RYM8_LITER</name>
<comment type="caution">
    <text evidence="2">The sequence shown here is derived from an EMBL/GenBank/DDBJ whole genome shotgun (WGS) entry which is preliminary data.</text>
</comment>
<feature type="region of interest" description="Disordered" evidence="1">
    <location>
        <begin position="207"/>
        <end position="230"/>
    </location>
</feature>
<gene>
    <name evidence="2" type="ORF">LIER_33238</name>
</gene>
<keyword evidence="3" id="KW-1185">Reference proteome</keyword>
<protein>
    <submittedName>
        <fullName evidence="2">Uncharacterized protein</fullName>
    </submittedName>
</protein>
<feature type="region of interest" description="Disordered" evidence="1">
    <location>
        <begin position="338"/>
        <end position="380"/>
    </location>
</feature>
<evidence type="ECO:0000313" key="3">
    <source>
        <dbReference type="Proteomes" id="UP001454036"/>
    </source>
</evidence>
<evidence type="ECO:0000313" key="2">
    <source>
        <dbReference type="EMBL" id="GAA0185950.1"/>
    </source>
</evidence>
<dbReference type="AlphaFoldDB" id="A0AAV3RYM8"/>
<organism evidence="2 3">
    <name type="scientific">Lithospermum erythrorhizon</name>
    <name type="common">Purple gromwell</name>
    <name type="synonym">Lithospermum officinale var. erythrorhizon</name>
    <dbReference type="NCBI Taxonomy" id="34254"/>
    <lineage>
        <taxon>Eukaryota</taxon>
        <taxon>Viridiplantae</taxon>
        <taxon>Streptophyta</taxon>
        <taxon>Embryophyta</taxon>
        <taxon>Tracheophyta</taxon>
        <taxon>Spermatophyta</taxon>
        <taxon>Magnoliopsida</taxon>
        <taxon>eudicotyledons</taxon>
        <taxon>Gunneridae</taxon>
        <taxon>Pentapetalae</taxon>
        <taxon>asterids</taxon>
        <taxon>lamiids</taxon>
        <taxon>Boraginales</taxon>
        <taxon>Boraginaceae</taxon>
        <taxon>Boraginoideae</taxon>
        <taxon>Lithospermeae</taxon>
        <taxon>Lithospermum</taxon>
    </lineage>
</organism>
<dbReference type="Proteomes" id="UP001454036">
    <property type="component" value="Unassembled WGS sequence"/>
</dbReference>
<proteinExistence type="predicted"/>
<reference evidence="2 3" key="1">
    <citation type="submission" date="2024-01" db="EMBL/GenBank/DDBJ databases">
        <title>The complete chloroplast genome sequence of Lithospermum erythrorhizon: insights into the phylogenetic relationship among Boraginaceae species and the maternal lineages of purple gromwells.</title>
        <authorList>
            <person name="Okada T."/>
            <person name="Watanabe K."/>
        </authorList>
    </citation>
    <scope>NUCLEOTIDE SEQUENCE [LARGE SCALE GENOMIC DNA]</scope>
</reference>
<evidence type="ECO:0000256" key="1">
    <source>
        <dbReference type="SAM" id="MobiDB-lite"/>
    </source>
</evidence>